<proteinExistence type="predicted"/>
<feature type="transmembrane region" description="Helical" evidence="5">
    <location>
        <begin position="242"/>
        <end position="263"/>
    </location>
</feature>
<dbReference type="PANTHER" id="PTHR31465">
    <property type="entry name" value="PROTEIN RTA1-RELATED"/>
    <property type="match status" value="1"/>
</dbReference>
<reference evidence="6 7" key="1">
    <citation type="submission" date="2016-07" db="EMBL/GenBank/DDBJ databases">
        <title>Pervasive Adenine N6-methylation of Active Genes in Fungi.</title>
        <authorList>
            <consortium name="DOE Joint Genome Institute"/>
            <person name="Mondo S.J."/>
            <person name="Dannebaum R.O."/>
            <person name="Kuo R.C."/>
            <person name="Labutti K."/>
            <person name="Haridas S."/>
            <person name="Kuo A."/>
            <person name="Salamov A."/>
            <person name="Ahrendt S.R."/>
            <person name="Lipzen A."/>
            <person name="Sullivan W."/>
            <person name="Andreopoulos W.B."/>
            <person name="Clum A."/>
            <person name="Lindquist E."/>
            <person name="Daum C."/>
            <person name="Ramamoorthy G.K."/>
            <person name="Gryganskyi A."/>
            <person name="Culley D."/>
            <person name="Magnuson J.K."/>
            <person name="James T.Y."/>
            <person name="O'Malley M.A."/>
            <person name="Stajich J.E."/>
            <person name="Spatafora J.W."/>
            <person name="Visel A."/>
            <person name="Grigoriev I.V."/>
        </authorList>
    </citation>
    <scope>NUCLEOTIDE SEQUENCE [LARGE SCALE GENOMIC DNA]</scope>
    <source>
        <strain evidence="6 7">CBS 129021</strain>
    </source>
</reference>
<dbReference type="OrthoDB" id="5241370at2759"/>
<evidence type="ECO:0000256" key="1">
    <source>
        <dbReference type="ARBA" id="ARBA00004141"/>
    </source>
</evidence>
<evidence type="ECO:0000256" key="4">
    <source>
        <dbReference type="ARBA" id="ARBA00023136"/>
    </source>
</evidence>
<evidence type="ECO:0000313" key="7">
    <source>
        <dbReference type="Proteomes" id="UP000193689"/>
    </source>
</evidence>
<comment type="subcellular location">
    <subcellularLocation>
        <location evidence="1">Membrane</location>
        <topology evidence="1">Multi-pass membrane protein</topology>
    </subcellularLocation>
</comment>
<organism evidence="6 7">
    <name type="scientific">Pseudomassariella vexata</name>
    <dbReference type="NCBI Taxonomy" id="1141098"/>
    <lineage>
        <taxon>Eukaryota</taxon>
        <taxon>Fungi</taxon>
        <taxon>Dikarya</taxon>
        <taxon>Ascomycota</taxon>
        <taxon>Pezizomycotina</taxon>
        <taxon>Sordariomycetes</taxon>
        <taxon>Xylariomycetidae</taxon>
        <taxon>Amphisphaeriales</taxon>
        <taxon>Pseudomassariaceae</taxon>
        <taxon>Pseudomassariella</taxon>
    </lineage>
</organism>
<feature type="transmembrane region" description="Helical" evidence="5">
    <location>
        <begin position="20"/>
        <end position="43"/>
    </location>
</feature>
<keyword evidence="3 5" id="KW-1133">Transmembrane helix</keyword>
<dbReference type="GeneID" id="63781096"/>
<keyword evidence="7" id="KW-1185">Reference proteome</keyword>
<dbReference type="RefSeq" id="XP_040720274.1">
    <property type="nucleotide sequence ID" value="XM_040864884.1"/>
</dbReference>
<comment type="caution">
    <text evidence="6">The sequence shown here is derived from an EMBL/GenBank/DDBJ whole genome shotgun (WGS) entry which is preliminary data.</text>
</comment>
<evidence type="ECO:0000313" key="6">
    <source>
        <dbReference type="EMBL" id="ORY70324.1"/>
    </source>
</evidence>
<feature type="transmembrane region" description="Helical" evidence="5">
    <location>
        <begin position="157"/>
        <end position="177"/>
    </location>
</feature>
<dbReference type="Proteomes" id="UP000193689">
    <property type="component" value="Unassembled WGS sequence"/>
</dbReference>
<dbReference type="Pfam" id="PF04479">
    <property type="entry name" value="RTA1"/>
    <property type="match status" value="1"/>
</dbReference>
<accession>A0A1Y2EG92</accession>
<gene>
    <name evidence="6" type="ORF">BCR38DRAFT_503678</name>
</gene>
<name>A0A1Y2EG92_9PEZI</name>
<evidence type="ECO:0008006" key="8">
    <source>
        <dbReference type="Google" id="ProtNLM"/>
    </source>
</evidence>
<dbReference type="AlphaFoldDB" id="A0A1Y2EG92"/>
<evidence type="ECO:0000256" key="3">
    <source>
        <dbReference type="ARBA" id="ARBA00022989"/>
    </source>
</evidence>
<dbReference type="InterPro" id="IPR007568">
    <property type="entry name" value="RTA1"/>
</dbReference>
<sequence length="338" mass="37393">MPASALPAGVKPPFPFYTPSFDLAVVGSAVFSALTVIHIMLLIKTRAWNLNLMPQAALMLGLGMILRLVVITNPALEAPFNISAFLLMLPGSLVAIQLISTYTRLIWWVTPPENRNFNTLWLPPWATSIILVLPTGAGDTLSAIGTGRFGFNAGTRILAVGAVVQMLIFMTFTFLVARFTFISRRWGIHPDKRQSSRELGLSLTASGVFVSIRGIMQVLEKDALQSLITTHRPTPTITTEEWPLWVFDFLPLFAVLAITASYYPGSYFPKRLVGFRLNTKGLLKDEMDRKTASPTAATTLITINGRPDSQPIDLEKEIVSTYAEYMDLDHHPALKYPN</sequence>
<dbReference type="GO" id="GO:0016020">
    <property type="term" value="C:membrane"/>
    <property type="evidence" value="ECO:0007669"/>
    <property type="project" value="UniProtKB-SubCell"/>
</dbReference>
<dbReference type="InParanoid" id="A0A1Y2EG92"/>
<protein>
    <recommendedName>
        <fullName evidence="8">RTA1 like protein-domain-containing protein</fullName>
    </recommendedName>
</protein>
<dbReference type="EMBL" id="MCFJ01000002">
    <property type="protein sequence ID" value="ORY70324.1"/>
    <property type="molecule type" value="Genomic_DNA"/>
</dbReference>
<keyword evidence="2 5" id="KW-0812">Transmembrane</keyword>
<evidence type="ECO:0000256" key="5">
    <source>
        <dbReference type="SAM" id="Phobius"/>
    </source>
</evidence>
<feature type="transmembrane region" description="Helical" evidence="5">
    <location>
        <begin position="198"/>
        <end position="216"/>
    </location>
</feature>
<feature type="transmembrane region" description="Helical" evidence="5">
    <location>
        <begin position="55"/>
        <end position="76"/>
    </location>
</feature>
<evidence type="ECO:0000256" key="2">
    <source>
        <dbReference type="ARBA" id="ARBA00022692"/>
    </source>
</evidence>
<keyword evidence="4 5" id="KW-0472">Membrane</keyword>
<feature type="transmembrane region" description="Helical" evidence="5">
    <location>
        <begin position="82"/>
        <end position="107"/>
    </location>
</feature>
<feature type="transmembrane region" description="Helical" evidence="5">
    <location>
        <begin position="119"/>
        <end position="137"/>
    </location>
</feature>
<dbReference type="PANTHER" id="PTHR31465:SF28">
    <property type="entry name" value="DOMAIN PROTEIN, PUTATIVE-RELATED"/>
    <property type="match status" value="1"/>
</dbReference>